<dbReference type="InterPro" id="IPR027417">
    <property type="entry name" value="P-loop_NTPase"/>
</dbReference>
<accession>A0ABU8D121</accession>
<evidence type="ECO:0000313" key="1">
    <source>
        <dbReference type="EMBL" id="MEI2453847.1"/>
    </source>
</evidence>
<organism evidence="1 2">
    <name type="scientific">Lysobacter firmicutimachus</name>
    <dbReference type="NCBI Taxonomy" id="1792846"/>
    <lineage>
        <taxon>Bacteria</taxon>
        <taxon>Pseudomonadati</taxon>
        <taxon>Pseudomonadota</taxon>
        <taxon>Gammaproteobacteria</taxon>
        <taxon>Lysobacterales</taxon>
        <taxon>Lysobacteraceae</taxon>
        <taxon>Lysobacter</taxon>
    </lineage>
</organism>
<keyword evidence="2" id="KW-1185">Reference proteome</keyword>
<dbReference type="EMBL" id="JBANDL010000002">
    <property type="protein sequence ID" value="MEI2453847.1"/>
    <property type="molecule type" value="Genomic_DNA"/>
</dbReference>
<dbReference type="Pfam" id="PF03237">
    <property type="entry name" value="Terminase_6N"/>
    <property type="match status" value="1"/>
</dbReference>
<proteinExistence type="predicted"/>
<sequence length="480" mass="55039">MQTTSVDDEVVWQPTAKQAEFLACDDFEVLYGGAAGGGKSDALLIDAWALAHNGPQHPQHRAILFRRSFPELKDLIDRSHELYPAFIEGAVYDKNEHRWRTPWGAMVEFGYLNHDNDRFKYRGRAWNVIGFDELTLWATPVCYLYLLSRNRTTARDLPRYMRATTNPDGVGQRWVMERFAIEEAGGPARLSVEMDFEEEDGAGGYREVKRAFHRTFIPAKLADNRHLRGTGYRETLMMLPPEERDALLRGLWRGNRVEGAFYFRELQAMRAQHRVGKVLHVPGVPVNTFWDLGYSDFNSIWFHQQIGLTHRFIRSYQNSGYGVDHYVTLLQELQQQHGYHYGTHYLPHDGAHHSGQTGKTMYQLLNESMPGHNFQIVPRVHALIVGIQQTRAAMASCWIDDTECADGLASLAAYRKRYNKIISAFADEPIHDSHSNYADAFRQFAQGYDGARMVITSSSAEWKRKLALAQRAARRNHMTA</sequence>
<comment type="caution">
    <text evidence="1">The sequence shown here is derived from an EMBL/GenBank/DDBJ whole genome shotgun (WGS) entry which is preliminary data.</text>
</comment>
<reference evidence="1 2" key="1">
    <citation type="submission" date="2024-02" db="EMBL/GenBank/DDBJ databases">
        <title>Lysobacter Genome Sequencing and Mining.</title>
        <authorList>
            <person name="Bierman J."/>
            <person name="Walker M.C."/>
        </authorList>
    </citation>
    <scope>NUCLEOTIDE SEQUENCE [LARGE SCALE GENOMIC DNA]</scope>
    <source>
        <strain evidence="1 2">PB6250</strain>
    </source>
</reference>
<protein>
    <submittedName>
        <fullName evidence="1">Terminase family protein</fullName>
    </submittedName>
</protein>
<dbReference type="RefSeq" id="WP_336131072.1">
    <property type="nucleotide sequence ID" value="NZ_JBANDL010000002.1"/>
</dbReference>
<dbReference type="Proteomes" id="UP001387215">
    <property type="component" value="Unassembled WGS sequence"/>
</dbReference>
<evidence type="ECO:0000313" key="2">
    <source>
        <dbReference type="Proteomes" id="UP001387215"/>
    </source>
</evidence>
<gene>
    <name evidence="1" type="ORF">V2J18_04040</name>
</gene>
<name>A0ABU8D121_9GAMM</name>
<dbReference type="Gene3D" id="3.40.50.300">
    <property type="entry name" value="P-loop containing nucleotide triphosphate hydrolases"/>
    <property type="match status" value="1"/>
</dbReference>